<proteinExistence type="predicted"/>
<keyword evidence="3" id="KW-1185">Reference proteome</keyword>
<keyword evidence="1" id="KW-0472">Membrane</keyword>
<protein>
    <submittedName>
        <fullName evidence="2">Uncharacterized protein</fullName>
    </submittedName>
</protein>
<evidence type="ECO:0000313" key="2">
    <source>
        <dbReference type="EMBL" id="KAL2319066.1"/>
    </source>
</evidence>
<evidence type="ECO:0000313" key="3">
    <source>
        <dbReference type="Proteomes" id="UP001603857"/>
    </source>
</evidence>
<reference evidence="2 3" key="1">
    <citation type="submission" date="2024-08" db="EMBL/GenBank/DDBJ databases">
        <title>Insights into the chromosomal genome structure of Flemingia macrophylla.</title>
        <authorList>
            <person name="Ding Y."/>
            <person name="Zhao Y."/>
            <person name="Bi W."/>
            <person name="Wu M."/>
            <person name="Zhao G."/>
            <person name="Gong Y."/>
            <person name="Li W."/>
            <person name="Zhang P."/>
        </authorList>
    </citation>
    <scope>NUCLEOTIDE SEQUENCE [LARGE SCALE GENOMIC DNA]</scope>
    <source>
        <strain evidence="2">DYQJB</strain>
        <tissue evidence="2">Leaf</tissue>
    </source>
</reference>
<comment type="caution">
    <text evidence="2">The sequence shown here is derived from an EMBL/GenBank/DDBJ whole genome shotgun (WGS) entry which is preliminary data.</text>
</comment>
<feature type="transmembrane region" description="Helical" evidence="1">
    <location>
        <begin position="27"/>
        <end position="51"/>
    </location>
</feature>
<dbReference type="EMBL" id="JBGMDY010000011">
    <property type="protein sequence ID" value="KAL2319066.1"/>
    <property type="molecule type" value="Genomic_DNA"/>
</dbReference>
<name>A0ABD1L6E3_9FABA</name>
<keyword evidence="1" id="KW-0812">Transmembrane</keyword>
<organism evidence="2 3">
    <name type="scientific">Flemingia macrophylla</name>
    <dbReference type="NCBI Taxonomy" id="520843"/>
    <lineage>
        <taxon>Eukaryota</taxon>
        <taxon>Viridiplantae</taxon>
        <taxon>Streptophyta</taxon>
        <taxon>Embryophyta</taxon>
        <taxon>Tracheophyta</taxon>
        <taxon>Spermatophyta</taxon>
        <taxon>Magnoliopsida</taxon>
        <taxon>eudicotyledons</taxon>
        <taxon>Gunneridae</taxon>
        <taxon>Pentapetalae</taxon>
        <taxon>rosids</taxon>
        <taxon>fabids</taxon>
        <taxon>Fabales</taxon>
        <taxon>Fabaceae</taxon>
        <taxon>Papilionoideae</taxon>
        <taxon>50 kb inversion clade</taxon>
        <taxon>NPAAA clade</taxon>
        <taxon>indigoferoid/millettioid clade</taxon>
        <taxon>Phaseoleae</taxon>
        <taxon>Flemingia</taxon>
    </lineage>
</organism>
<accession>A0ABD1L6E3</accession>
<dbReference type="InterPro" id="IPR004252">
    <property type="entry name" value="Probable_transposase_24"/>
</dbReference>
<gene>
    <name evidence="2" type="ORF">Fmac_032942</name>
</gene>
<dbReference type="AlphaFoldDB" id="A0ABD1L6E3"/>
<keyword evidence="1" id="KW-1133">Transmembrane helix</keyword>
<sequence length="186" mass="22289">MIESITPLMYCYFSFNMREKKRRRKTYFFQIYYVEYILYNIYIYIYIYIYILCDLHVTYVFKSLNIKWREHRQELWQQMDDGTRNGDQLIAMVPEGLNKDQWASFVDYRLDSKTKELECGRKVSRGEIWIATHKHANGEFVNEEAKEIGEKIKAYELSGNVSKDISSQDSLAQTLGSQEHCGRVRR</sequence>
<dbReference type="Proteomes" id="UP001603857">
    <property type="component" value="Unassembled WGS sequence"/>
</dbReference>
<evidence type="ECO:0000256" key="1">
    <source>
        <dbReference type="SAM" id="Phobius"/>
    </source>
</evidence>
<dbReference type="Pfam" id="PF03004">
    <property type="entry name" value="Transposase_24"/>
    <property type="match status" value="1"/>
</dbReference>